<name>A0A8A4ZDD5_9MICO</name>
<dbReference type="SUPFAM" id="SSF48498">
    <property type="entry name" value="Tetracyclin repressor-like, C-terminal domain"/>
    <property type="match status" value="1"/>
</dbReference>
<evidence type="ECO:0000259" key="5">
    <source>
        <dbReference type="PROSITE" id="PS50977"/>
    </source>
</evidence>
<dbReference type="InterPro" id="IPR023772">
    <property type="entry name" value="DNA-bd_HTH_TetR-type_CS"/>
</dbReference>
<accession>A0A8A4ZDD5</accession>
<feature type="DNA-binding region" description="H-T-H motif" evidence="4">
    <location>
        <begin position="37"/>
        <end position="56"/>
    </location>
</feature>
<evidence type="ECO:0000256" key="2">
    <source>
        <dbReference type="ARBA" id="ARBA00023125"/>
    </source>
</evidence>
<dbReference type="GO" id="GO:0000976">
    <property type="term" value="F:transcription cis-regulatory region binding"/>
    <property type="evidence" value="ECO:0007669"/>
    <property type="project" value="TreeGrafter"/>
</dbReference>
<keyword evidence="7" id="KW-1185">Reference proteome</keyword>
<dbReference type="SUPFAM" id="SSF46689">
    <property type="entry name" value="Homeodomain-like"/>
    <property type="match status" value="1"/>
</dbReference>
<evidence type="ECO:0000256" key="3">
    <source>
        <dbReference type="ARBA" id="ARBA00023163"/>
    </source>
</evidence>
<sequence length="201" mass="21574">MPKIIGGSLHEHRVRTRQQLFAALASLMAERGFDAITLADIAATAGIGRTAVYNHFADKESLLLEFIAHETQQYVEALEAALSGVTDPVAQVRTYVRQQTQLAHAFHPGSGTDLRPMLSRGTRPRLRDHAVDVEAILRRIVAAGIASGAFPEQDLDTTVSLVHACLTGRGVPADGPAREHTLEATEAFVLRAVGARVPALA</sequence>
<dbReference type="PRINTS" id="PR00455">
    <property type="entry name" value="HTHTETR"/>
</dbReference>
<dbReference type="InterPro" id="IPR036271">
    <property type="entry name" value="Tet_transcr_reg_TetR-rel_C_sf"/>
</dbReference>
<dbReference type="InterPro" id="IPR001647">
    <property type="entry name" value="HTH_TetR"/>
</dbReference>
<protein>
    <submittedName>
        <fullName evidence="6">TetR/AcrR family transcriptional regulator</fullName>
    </submittedName>
</protein>
<dbReference type="InterPro" id="IPR009057">
    <property type="entry name" value="Homeodomain-like_sf"/>
</dbReference>
<proteinExistence type="predicted"/>
<evidence type="ECO:0000256" key="1">
    <source>
        <dbReference type="ARBA" id="ARBA00023015"/>
    </source>
</evidence>
<organism evidence="6 7">
    <name type="scientific">Pengzhenrongella sicca</name>
    <dbReference type="NCBI Taxonomy" id="2819238"/>
    <lineage>
        <taxon>Bacteria</taxon>
        <taxon>Bacillati</taxon>
        <taxon>Actinomycetota</taxon>
        <taxon>Actinomycetes</taxon>
        <taxon>Micrococcales</taxon>
        <taxon>Pengzhenrongella</taxon>
    </lineage>
</organism>
<gene>
    <name evidence="6" type="ORF">J4E96_19575</name>
</gene>
<dbReference type="InterPro" id="IPR050109">
    <property type="entry name" value="HTH-type_TetR-like_transc_reg"/>
</dbReference>
<feature type="domain" description="HTH tetR-type" evidence="5">
    <location>
        <begin position="14"/>
        <end position="74"/>
    </location>
</feature>
<evidence type="ECO:0000313" key="7">
    <source>
        <dbReference type="Proteomes" id="UP000663937"/>
    </source>
</evidence>
<dbReference type="Pfam" id="PF00440">
    <property type="entry name" value="TetR_N"/>
    <property type="match status" value="1"/>
</dbReference>
<dbReference type="PANTHER" id="PTHR30055">
    <property type="entry name" value="HTH-TYPE TRANSCRIPTIONAL REGULATOR RUTR"/>
    <property type="match status" value="1"/>
</dbReference>
<dbReference type="Proteomes" id="UP000663937">
    <property type="component" value="Chromosome"/>
</dbReference>
<dbReference type="PROSITE" id="PS01081">
    <property type="entry name" value="HTH_TETR_1"/>
    <property type="match status" value="1"/>
</dbReference>
<keyword evidence="3" id="KW-0804">Transcription</keyword>
<dbReference type="EMBL" id="CP071868">
    <property type="protein sequence ID" value="QTE29431.1"/>
    <property type="molecule type" value="Genomic_DNA"/>
</dbReference>
<dbReference type="RefSeq" id="WP_227423711.1">
    <property type="nucleotide sequence ID" value="NZ_CP071868.1"/>
</dbReference>
<evidence type="ECO:0000256" key="4">
    <source>
        <dbReference type="PROSITE-ProRule" id="PRU00335"/>
    </source>
</evidence>
<dbReference type="KEGG" id="psic:J4E96_19575"/>
<dbReference type="PROSITE" id="PS50977">
    <property type="entry name" value="HTH_TETR_2"/>
    <property type="match status" value="1"/>
</dbReference>
<dbReference type="AlphaFoldDB" id="A0A8A4ZDD5"/>
<keyword evidence="2 4" id="KW-0238">DNA-binding</keyword>
<dbReference type="Gene3D" id="1.10.357.10">
    <property type="entry name" value="Tetracycline Repressor, domain 2"/>
    <property type="match status" value="1"/>
</dbReference>
<dbReference type="PANTHER" id="PTHR30055:SF234">
    <property type="entry name" value="HTH-TYPE TRANSCRIPTIONAL REGULATOR BETI"/>
    <property type="match status" value="1"/>
</dbReference>
<dbReference type="GO" id="GO:0003700">
    <property type="term" value="F:DNA-binding transcription factor activity"/>
    <property type="evidence" value="ECO:0007669"/>
    <property type="project" value="TreeGrafter"/>
</dbReference>
<keyword evidence="1" id="KW-0805">Transcription regulation</keyword>
<evidence type="ECO:0000313" key="6">
    <source>
        <dbReference type="EMBL" id="QTE29431.1"/>
    </source>
</evidence>
<reference evidence="6" key="1">
    <citation type="submission" date="2021-03" db="EMBL/GenBank/DDBJ databases">
        <title>Pengzhenrongella sicca gen. nov., sp. nov., a new member of suborder Micrococcineae isolated from High-Arctic tundra soil.</title>
        <authorList>
            <person name="Peng F."/>
        </authorList>
    </citation>
    <scope>NUCLEOTIDE SEQUENCE</scope>
    <source>
        <strain evidence="6">LRZ-2</strain>
    </source>
</reference>